<sequence length="196" mass="21145">MAITEQDAISTRYSSKRSRAYNAALITGSFTLLSFTRLLQFMKRPRSHEDSDHSDSTDIQGPSVADLYVMGLYTSGQSIKQPDCTAALTLINLSLSRPGPSAAELHDWFEDLNQGASLEQEAAASEAEDDDTEACGSTDTPLWRTGPLGPKTLCNACGVKFSRHQQKGKPGVKHHVTKKVKLANSHSPPNSGSPLA</sequence>
<gene>
    <name evidence="12" type="ORF">WJX74_001168</name>
</gene>
<keyword evidence="10" id="KW-1133">Transmembrane helix</keyword>
<name>A0AAW1QYB6_9CHLO</name>
<dbReference type="InterPro" id="IPR013088">
    <property type="entry name" value="Znf_NHR/GATA"/>
</dbReference>
<dbReference type="Proteomes" id="UP001438707">
    <property type="component" value="Unassembled WGS sequence"/>
</dbReference>
<dbReference type="AlphaFoldDB" id="A0AAW1QYB6"/>
<feature type="compositionally biased region" description="Polar residues" evidence="9">
    <location>
        <begin position="184"/>
        <end position="196"/>
    </location>
</feature>
<comment type="caution">
    <text evidence="12">The sequence shown here is derived from an EMBL/GenBank/DDBJ whole genome shotgun (WGS) entry which is preliminary data.</text>
</comment>
<keyword evidence="5" id="KW-0804">Transcription</keyword>
<dbReference type="GO" id="GO:0043565">
    <property type="term" value="F:sequence-specific DNA binding"/>
    <property type="evidence" value="ECO:0007669"/>
    <property type="project" value="InterPro"/>
</dbReference>
<evidence type="ECO:0000256" key="4">
    <source>
        <dbReference type="ARBA" id="ARBA00023015"/>
    </source>
</evidence>
<feature type="compositionally biased region" description="Basic residues" evidence="9">
    <location>
        <begin position="163"/>
        <end position="181"/>
    </location>
</feature>
<keyword evidence="3" id="KW-0862">Zinc</keyword>
<keyword evidence="10" id="KW-0812">Transmembrane</keyword>
<evidence type="ECO:0000256" key="7">
    <source>
        <dbReference type="ARBA" id="ARBA00037539"/>
    </source>
</evidence>
<dbReference type="Pfam" id="PF00320">
    <property type="entry name" value="GATA"/>
    <property type="match status" value="1"/>
</dbReference>
<comment type="similarity">
    <text evidence="6">Belongs to the type IV zinc-finger family. Class B subfamily.</text>
</comment>
<evidence type="ECO:0000256" key="9">
    <source>
        <dbReference type="SAM" id="MobiDB-lite"/>
    </source>
</evidence>
<keyword evidence="2 8" id="KW-0863">Zinc-finger</keyword>
<comment type="function">
    <text evidence="7">Transcriptional regulator that specifically binds 5'-GATA-3' or 5'-GAT-3' motifs within gene promoters.</text>
</comment>
<evidence type="ECO:0000313" key="12">
    <source>
        <dbReference type="EMBL" id="KAK9826534.1"/>
    </source>
</evidence>
<dbReference type="PANTHER" id="PTHR47172">
    <property type="entry name" value="OS01G0976800 PROTEIN"/>
    <property type="match status" value="1"/>
</dbReference>
<proteinExistence type="inferred from homology"/>
<feature type="transmembrane region" description="Helical" evidence="10">
    <location>
        <begin position="20"/>
        <end position="39"/>
    </location>
</feature>
<dbReference type="PANTHER" id="PTHR47172:SF24">
    <property type="entry name" value="GATA ZINC FINGER DOMAIN-CONTAINING PROTEIN 14-RELATED"/>
    <property type="match status" value="1"/>
</dbReference>
<dbReference type="Gene3D" id="3.30.50.10">
    <property type="entry name" value="Erythroid Transcription Factor GATA-1, subunit A"/>
    <property type="match status" value="1"/>
</dbReference>
<feature type="region of interest" description="Disordered" evidence="9">
    <location>
        <begin position="163"/>
        <end position="196"/>
    </location>
</feature>
<dbReference type="InterPro" id="IPR000679">
    <property type="entry name" value="Znf_GATA"/>
</dbReference>
<dbReference type="EMBL" id="JALJOS010000020">
    <property type="protein sequence ID" value="KAK9826534.1"/>
    <property type="molecule type" value="Genomic_DNA"/>
</dbReference>
<accession>A0AAW1QYB6</accession>
<reference evidence="12 13" key="1">
    <citation type="journal article" date="2024" name="Nat. Commun.">
        <title>Phylogenomics reveals the evolutionary origins of lichenization in chlorophyte algae.</title>
        <authorList>
            <person name="Puginier C."/>
            <person name="Libourel C."/>
            <person name="Otte J."/>
            <person name="Skaloud P."/>
            <person name="Haon M."/>
            <person name="Grisel S."/>
            <person name="Petersen M."/>
            <person name="Berrin J.G."/>
            <person name="Delaux P.M."/>
            <person name="Dal Grande F."/>
            <person name="Keller J."/>
        </authorList>
    </citation>
    <scope>NUCLEOTIDE SEQUENCE [LARGE SCALE GENOMIC DNA]</scope>
    <source>
        <strain evidence="12 13">SAG 2145</strain>
    </source>
</reference>
<feature type="domain" description="GATA-type" evidence="11">
    <location>
        <begin position="126"/>
        <end position="164"/>
    </location>
</feature>
<dbReference type="SUPFAM" id="SSF57716">
    <property type="entry name" value="Glucocorticoid receptor-like (DNA-binding domain)"/>
    <property type="match status" value="1"/>
</dbReference>
<evidence type="ECO:0000256" key="6">
    <source>
        <dbReference type="ARBA" id="ARBA00024019"/>
    </source>
</evidence>
<evidence type="ECO:0000259" key="11">
    <source>
        <dbReference type="PROSITE" id="PS50114"/>
    </source>
</evidence>
<dbReference type="PROSITE" id="PS50114">
    <property type="entry name" value="GATA_ZN_FINGER_2"/>
    <property type="match status" value="1"/>
</dbReference>
<evidence type="ECO:0000313" key="13">
    <source>
        <dbReference type="Proteomes" id="UP001438707"/>
    </source>
</evidence>
<dbReference type="GO" id="GO:0006355">
    <property type="term" value="P:regulation of DNA-templated transcription"/>
    <property type="evidence" value="ECO:0007669"/>
    <property type="project" value="InterPro"/>
</dbReference>
<keyword evidence="10" id="KW-0472">Membrane</keyword>
<evidence type="ECO:0000256" key="2">
    <source>
        <dbReference type="ARBA" id="ARBA00022771"/>
    </source>
</evidence>
<feature type="region of interest" description="Disordered" evidence="9">
    <location>
        <begin position="123"/>
        <end position="143"/>
    </location>
</feature>
<evidence type="ECO:0000256" key="10">
    <source>
        <dbReference type="SAM" id="Phobius"/>
    </source>
</evidence>
<dbReference type="CDD" id="cd00202">
    <property type="entry name" value="ZnF_GATA"/>
    <property type="match status" value="1"/>
</dbReference>
<evidence type="ECO:0000256" key="5">
    <source>
        <dbReference type="ARBA" id="ARBA00023163"/>
    </source>
</evidence>
<evidence type="ECO:0000256" key="3">
    <source>
        <dbReference type="ARBA" id="ARBA00022833"/>
    </source>
</evidence>
<dbReference type="GO" id="GO:0008270">
    <property type="term" value="F:zinc ion binding"/>
    <property type="evidence" value="ECO:0007669"/>
    <property type="project" value="UniProtKB-KW"/>
</dbReference>
<organism evidence="12 13">
    <name type="scientific">Apatococcus lobatus</name>
    <dbReference type="NCBI Taxonomy" id="904363"/>
    <lineage>
        <taxon>Eukaryota</taxon>
        <taxon>Viridiplantae</taxon>
        <taxon>Chlorophyta</taxon>
        <taxon>core chlorophytes</taxon>
        <taxon>Trebouxiophyceae</taxon>
        <taxon>Chlorellales</taxon>
        <taxon>Chlorellaceae</taxon>
        <taxon>Apatococcus</taxon>
    </lineage>
</organism>
<dbReference type="SMART" id="SM00401">
    <property type="entry name" value="ZnF_GATA"/>
    <property type="match status" value="1"/>
</dbReference>
<evidence type="ECO:0000256" key="8">
    <source>
        <dbReference type="PROSITE-ProRule" id="PRU00094"/>
    </source>
</evidence>
<keyword evidence="4" id="KW-0805">Transcription regulation</keyword>
<keyword evidence="1" id="KW-0479">Metal-binding</keyword>
<evidence type="ECO:0000256" key="1">
    <source>
        <dbReference type="ARBA" id="ARBA00022723"/>
    </source>
</evidence>
<protein>
    <recommendedName>
        <fullName evidence="11">GATA-type domain-containing protein</fullName>
    </recommendedName>
</protein>
<keyword evidence="13" id="KW-1185">Reference proteome</keyword>